<protein>
    <submittedName>
        <fullName evidence="1">Uncharacterized protein</fullName>
    </submittedName>
</protein>
<proteinExistence type="predicted"/>
<keyword evidence="2" id="KW-1185">Reference proteome</keyword>
<name>A0A8B6MCU6_METTU</name>
<accession>A0A8B6MCU6</accession>
<dbReference type="AlphaFoldDB" id="A0A8B6MCU6"/>
<comment type="caution">
    <text evidence="1">The sequence shown here is derived from an EMBL/GenBank/DDBJ whole genome shotgun (WGS) entry which is preliminary data.</text>
</comment>
<gene>
    <name evidence="1" type="ORF">MPC4_70067</name>
</gene>
<dbReference type="Proteomes" id="UP000485880">
    <property type="component" value="Unassembled WGS sequence"/>
</dbReference>
<dbReference type="InterPro" id="IPR006311">
    <property type="entry name" value="TAT_signal"/>
</dbReference>
<dbReference type="PROSITE" id="PS51318">
    <property type="entry name" value="TAT"/>
    <property type="match status" value="1"/>
</dbReference>
<organism evidence="1 2">
    <name type="scientific">Methylocella tundrae</name>
    <dbReference type="NCBI Taxonomy" id="227605"/>
    <lineage>
        <taxon>Bacteria</taxon>
        <taxon>Pseudomonadati</taxon>
        <taxon>Pseudomonadota</taxon>
        <taxon>Alphaproteobacteria</taxon>
        <taxon>Hyphomicrobiales</taxon>
        <taxon>Beijerinckiaceae</taxon>
        <taxon>Methylocella</taxon>
    </lineage>
</organism>
<evidence type="ECO:0000313" key="2">
    <source>
        <dbReference type="Proteomes" id="UP000485880"/>
    </source>
</evidence>
<dbReference type="RefSeq" id="WP_174513825.1">
    <property type="nucleotide sequence ID" value="NZ_CABFMQ020000131.1"/>
</dbReference>
<dbReference type="EMBL" id="CABFMQ020000131">
    <property type="protein sequence ID" value="VTZ52179.1"/>
    <property type="molecule type" value="Genomic_DNA"/>
</dbReference>
<reference evidence="1 2" key="1">
    <citation type="submission" date="2019-05" db="EMBL/GenBank/DDBJ databases">
        <authorList>
            <person name="Farhan Ul Haque M."/>
        </authorList>
    </citation>
    <scope>NUCLEOTIDE SEQUENCE [LARGE SCALE GENOMIC DNA]</scope>
    <source>
        <strain evidence="1">2</strain>
    </source>
</reference>
<sequence>MPNSTVPAADAGLPNLNRRSALAKLGMGIAGGASLATIAAAAPVEAAVSSELLRLIEAHRSAHDALTRAVTRCDEAEVSYNGIRPSIPFKDMWAGKEYGADYKPLDISLGVDECKSRVIRSLDWSDRIGGGIDEFASPKRLKQLQAARKAIKNDAFAVIDAAFAEDEAARQSSGFAAAKRDVDQASDAEDEALTALCAYRCATLKEVQIKADYLSADHIEVEWFEERHFKALLQASRKMEA</sequence>
<evidence type="ECO:0000313" key="1">
    <source>
        <dbReference type="EMBL" id="VTZ52179.1"/>
    </source>
</evidence>